<accession>A0AAX0B3Z2</accession>
<reference evidence="1" key="1">
    <citation type="submission" date="2020-05" db="EMBL/GenBank/DDBJ databases">
        <authorList>
            <person name="Brown S."/>
            <person name="Huntemann M."/>
            <person name="Clum A."/>
            <person name="Spunde A."/>
            <person name="Palaniappan K."/>
            <person name="Ritter S."/>
            <person name="Mikhailova N."/>
            <person name="Chen I.-M."/>
            <person name="Stamatis D."/>
            <person name="Reddy T."/>
            <person name="O'Malley R."/>
            <person name="Daum C."/>
            <person name="Shapiro N."/>
            <person name="Ivanova N."/>
            <person name="Kyrpides N."/>
            <person name="Woyke T."/>
        </authorList>
    </citation>
    <scope>NUCLEOTIDE SEQUENCE</scope>
    <source>
        <strain evidence="1">DJ080</strain>
    </source>
</reference>
<proteinExistence type="predicted"/>
<reference evidence="1" key="2">
    <citation type="journal article" date="2022" name="Nat. Biotechnol.">
        <title>Carbon-negative production of acetone and isopropanol by gas fermentation at industrial pilot scale.</title>
        <authorList>
            <person name="Liew F.E."/>
            <person name="Nogle R."/>
            <person name="Abdalla T."/>
            <person name="Rasor B.J."/>
            <person name="Canter C."/>
            <person name="Jensen R.O."/>
            <person name="Wang L."/>
            <person name="Strutz J."/>
            <person name="Chirania P."/>
            <person name="De Tissera S."/>
            <person name="Mueller A.P."/>
            <person name="Ruan Z."/>
            <person name="Gao A."/>
            <person name="Tran L."/>
            <person name="Engle N.L."/>
            <person name="Bromley J.C."/>
            <person name="Daniell J."/>
            <person name="Conrado R."/>
            <person name="Tschaplinski T.J."/>
            <person name="Giannone R.J."/>
            <person name="Hettich R.L."/>
            <person name="Karim A.S."/>
            <person name="Simpson S.D."/>
            <person name="Brown S.D."/>
            <person name="Leang C."/>
            <person name="Jewett M.C."/>
            <person name="Kopke M."/>
        </authorList>
    </citation>
    <scope>NUCLEOTIDE SEQUENCE</scope>
    <source>
        <strain evidence="1">DJ080</strain>
    </source>
</reference>
<organism evidence="1 2">
    <name type="scientific">Clostridium beijerinckii</name>
    <name type="common">Clostridium MP</name>
    <dbReference type="NCBI Taxonomy" id="1520"/>
    <lineage>
        <taxon>Bacteria</taxon>
        <taxon>Bacillati</taxon>
        <taxon>Bacillota</taxon>
        <taxon>Clostridia</taxon>
        <taxon>Eubacteriales</taxon>
        <taxon>Clostridiaceae</taxon>
        <taxon>Clostridium</taxon>
    </lineage>
</organism>
<dbReference type="EMBL" id="JABSWW010000001">
    <property type="protein sequence ID" value="NRT90075.1"/>
    <property type="molecule type" value="Genomic_DNA"/>
</dbReference>
<protein>
    <submittedName>
        <fullName evidence="1">Uncharacterized protein</fullName>
    </submittedName>
</protein>
<evidence type="ECO:0000313" key="1">
    <source>
        <dbReference type="EMBL" id="NRT90075.1"/>
    </source>
</evidence>
<dbReference type="Proteomes" id="UP001193748">
    <property type="component" value="Unassembled WGS sequence"/>
</dbReference>
<dbReference type="AlphaFoldDB" id="A0AAX0B3Z2"/>
<name>A0AAX0B3Z2_CLOBE</name>
<evidence type="ECO:0000313" key="2">
    <source>
        <dbReference type="Proteomes" id="UP001193748"/>
    </source>
</evidence>
<gene>
    <name evidence="1" type="ORF">B0H41_003754</name>
</gene>
<sequence length="37" mass="4254">MSKYAIRRGHQRTGADGCAEDILNEIDVTNAYYQFMD</sequence>
<comment type="caution">
    <text evidence="1">The sequence shown here is derived from an EMBL/GenBank/DDBJ whole genome shotgun (WGS) entry which is preliminary data.</text>
</comment>